<feature type="transmembrane region" description="Helical" evidence="11">
    <location>
        <begin position="652"/>
        <end position="676"/>
    </location>
</feature>
<organism evidence="14 15">
    <name type="scientific">Porites evermanni</name>
    <dbReference type="NCBI Taxonomy" id="104178"/>
    <lineage>
        <taxon>Eukaryota</taxon>
        <taxon>Metazoa</taxon>
        <taxon>Cnidaria</taxon>
        <taxon>Anthozoa</taxon>
        <taxon>Hexacorallia</taxon>
        <taxon>Scleractinia</taxon>
        <taxon>Fungiina</taxon>
        <taxon>Poritidae</taxon>
        <taxon>Porites</taxon>
    </lineage>
</organism>
<feature type="transmembrane region" description="Helical" evidence="11">
    <location>
        <begin position="732"/>
        <end position="751"/>
    </location>
</feature>
<evidence type="ECO:0000313" key="15">
    <source>
        <dbReference type="Proteomes" id="UP001159427"/>
    </source>
</evidence>
<evidence type="ECO:0000256" key="4">
    <source>
        <dbReference type="ARBA" id="ARBA00022989"/>
    </source>
</evidence>
<evidence type="ECO:0000256" key="9">
    <source>
        <dbReference type="ARBA" id="ARBA00023224"/>
    </source>
</evidence>
<dbReference type="Gene3D" id="3.40.50.2300">
    <property type="match status" value="2"/>
</dbReference>
<comment type="subcellular location">
    <subcellularLocation>
        <location evidence="1">Cell membrane</location>
        <topology evidence="1">Multi-pass membrane protein</topology>
    </subcellularLocation>
</comment>
<keyword evidence="6 11" id="KW-0472">Membrane</keyword>
<dbReference type="InterPro" id="IPR050726">
    <property type="entry name" value="mGluR"/>
</dbReference>
<sequence length="878" mass="97744">MNTVAFCLFAVVSCLSVETTSNLRSRWRRFQDSYFVIGALFPITEGPRCDIVREEGLLLVEAFVHTVNAKNNESNFRGGSIIGYDIRDTCSIPAVALRELLDILGKSEGSSWKNCSLSKAGNSCGVIAVVGPQSSKSALAISPLLSMYGVPQVSYGASSSLLNDSSMYSTFFRTCPSNRHLAISLASIIAYFRWSCINIVSSREEGSYLEIAQDLKQELKYYNICVAIDEVAGSYDEIPGIIFKIKRRATVTVSVLLGSDDYVAHILDEIRNKNLTKRIWIGINIPRIDNTFVIDGSLWISTPAEDLGELGSYIKKVSVDISGAYFKGLAANRYRPEIFTQSNFLYLQRFPWDKIVYVMNSVLAISSGLESVKTCCHGDPHCSNCLEENFTLSYARNLLLRQLEGSSFVDNRDVYVSFNKNRELKTEFDILNLRITDNSTLTSFRVGKTTGHRGLVINASEIRWPGKEPGVPFSECWERCPSGSYTENYSGVCWWRCHKCPYGTYNSNSTSTLCSACPKEQMTNGLQSACVDKPLIIIKAGEFLAVIFLSACGLGEMLTLLVLGVFVRYHVTPVVKAANLTLSLLSLIVLLAWFLIPGLYIGQPTNVTCNLRAVVFAVLYTAITSVLLTKTNRVIKIFSAINVKKHRFLSNYWYGFLTCALIIVQLGICALHLLIFPPKLVYDYSVSDALLVQCNANLGFDVTALGYNIFLSLTCCVLAYQSRKLPSAYTEFKWIFLAMFTNISSWLIILINRHAWPSTKGNLICTIMALMVGAYAMLFLLFLPKVRVIFFRPEKNTKQAAIESTRRYSLEQASGIDLSPVQGSDQRRNSSPACLAMQFMKGSIGKLPVMKNNLGSRRSQSSKITTINECSEERKTSI</sequence>
<evidence type="ECO:0000256" key="12">
    <source>
        <dbReference type="SAM" id="SignalP"/>
    </source>
</evidence>
<evidence type="ECO:0000256" key="1">
    <source>
        <dbReference type="ARBA" id="ARBA00004651"/>
    </source>
</evidence>
<dbReference type="SUPFAM" id="SSF53822">
    <property type="entry name" value="Periplasmic binding protein-like I"/>
    <property type="match status" value="1"/>
</dbReference>
<dbReference type="PANTHER" id="PTHR24060">
    <property type="entry name" value="METABOTROPIC GLUTAMATE RECEPTOR"/>
    <property type="match status" value="1"/>
</dbReference>
<comment type="caution">
    <text evidence="14">The sequence shown here is derived from an EMBL/GenBank/DDBJ whole genome shotgun (WGS) entry which is preliminary data.</text>
</comment>
<feature type="region of interest" description="Disordered" evidence="10">
    <location>
        <begin position="854"/>
        <end position="878"/>
    </location>
</feature>
<dbReference type="Proteomes" id="UP001159427">
    <property type="component" value="Unassembled WGS sequence"/>
</dbReference>
<evidence type="ECO:0000256" key="11">
    <source>
        <dbReference type="SAM" id="Phobius"/>
    </source>
</evidence>
<dbReference type="CDD" id="cd06350">
    <property type="entry name" value="PBP1_GPCR_family_C-like"/>
    <property type="match status" value="1"/>
</dbReference>
<dbReference type="InterPro" id="IPR017978">
    <property type="entry name" value="GPCR_3_C"/>
</dbReference>
<keyword evidence="3 11" id="KW-0812">Transmembrane</keyword>
<evidence type="ECO:0000256" key="8">
    <source>
        <dbReference type="ARBA" id="ARBA00023180"/>
    </source>
</evidence>
<dbReference type="EMBL" id="CALNXI010001210">
    <property type="protein sequence ID" value="CAH3160266.1"/>
    <property type="molecule type" value="Genomic_DNA"/>
</dbReference>
<name>A0ABN8QEI1_9CNID</name>
<feature type="transmembrane region" description="Helical" evidence="11">
    <location>
        <begin position="763"/>
        <end position="783"/>
    </location>
</feature>
<evidence type="ECO:0000259" key="13">
    <source>
        <dbReference type="PROSITE" id="PS50259"/>
    </source>
</evidence>
<evidence type="ECO:0000256" key="6">
    <source>
        <dbReference type="ARBA" id="ARBA00023136"/>
    </source>
</evidence>
<evidence type="ECO:0000256" key="5">
    <source>
        <dbReference type="ARBA" id="ARBA00023040"/>
    </source>
</evidence>
<evidence type="ECO:0000256" key="10">
    <source>
        <dbReference type="SAM" id="MobiDB-lite"/>
    </source>
</evidence>
<keyword evidence="2" id="KW-1003">Cell membrane</keyword>
<accession>A0ABN8QEI1</accession>
<dbReference type="Pfam" id="PF01094">
    <property type="entry name" value="ANF_receptor"/>
    <property type="match status" value="1"/>
</dbReference>
<feature type="chain" id="PRO_5045547929" description="G-protein coupled receptors family 3 profile domain-containing protein" evidence="12">
    <location>
        <begin position="17"/>
        <end position="878"/>
    </location>
</feature>
<evidence type="ECO:0000256" key="7">
    <source>
        <dbReference type="ARBA" id="ARBA00023170"/>
    </source>
</evidence>
<dbReference type="PROSITE" id="PS50259">
    <property type="entry name" value="G_PROTEIN_RECEP_F3_4"/>
    <property type="match status" value="1"/>
</dbReference>
<keyword evidence="4 11" id="KW-1133">Transmembrane helix</keyword>
<reference evidence="14 15" key="1">
    <citation type="submission" date="2022-05" db="EMBL/GenBank/DDBJ databases">
        <authorList>
            <consortium name="Genoscope - CEA"/>
            <person name="William W."/>
        </authorList>
    </citation>
    <scope>NUCLEOTIDE SEQUENCE [LARGE SCALE GENOMIC DNA]</scope>
</reference>
<dbReference type="InterPro" id="IPR000337">
    <property type="entry name" value="GPCR_3"/>
</dbReference>
<feature type="signal peptide" evidence="12">
    <location>
        <begin position="1"/>
        <end position="16"/>
    </location>
</feature>
<gene>
    <name evidence="14" type="ORF">PEVE_00003560</name>
</gene>
<dbReference type="PRINTS" id="PR00248">
    <property type="entry name" value="GPCRMGR"/>
</dbReference>
<dbReference type="InterPro" id="IPR009030">
    <property type="entry name" value="Growth_fac_rcpt_cys_sf"/>
</dbReference>
<keyword evidence="15" id="KW-1185">Reference proteome</keyword>
<evidence type="ECO:0000313" key="14">
    <source>
        <dbReference type="EMBL" id="CAH3160266.1"/>
    </source>
</evidence>
<dbReference type="InterPro" id="IPR001828">
    <property type="entry name" value="ANF_lig-bd_rcpt"/>
</dbReference>
<feature type="transmembrane region" description="Helical" evidence="11">
    <location>
        <begin position="613"/>
        <end position="631"/>
    </location>
</feature>
<dbReference type="InterPro" id="IPR038550">
    <property type="entry name" value="GPCR_3_9-Cys_sf"/>
</dbReference>
<keyword evidence="9" id="KW-0807">Transducer</keyword>
<proteinExistence type="predicted"/>
<keyword evidence="12" id="KW-0732">Signal</keyword>
<dbReference type="InterPro" id="IPR028082">
    <property type="entry name" value="Peripla_BP_I"/>
</dbReference>
<feature type="compositionally biased region" description="Polar residues" evidence="10">
    <location>
        <begin position="854"/>
        <end position="869"/>
    </location>
</feature>
<feature type="transmembrane region" description="Helical" evidence="11">
    <location>
        <begin position="696"/>
        <end position="720"/>
    </location>
</feature>
<feature type="transmembrane region" description="Helical" evidence="11">
    <location>
        <begin position="579"/>
        <end position="601"/>
    </location>
</feature>
<evidence type="ECO:0000256" key="3">
    <source>
        <dbReference type="ARBA" id="ARBA00022692"/>
    </source>
</evidence>
<dbReference type="SUPFAM" id="SSF57184">
    <property type="entry name" value="Growth factor receptor domain"/>
    <property type="match status" value="1"/>
</dbReference>
<protein>
    <recommendedName>
        <fullName evidence="13">G-protein coupled receptors family 3 profile domain-containing protein</fullName>
    </recommendedName>
</protein>
<dbReference type="Gene3D" id="2.10.50.30">
    <property type="entry name" value="GPCR, family 3, nine cysteines domain"/>
    <property type="match status" value="1"/>
</dbReference>
<keyword evidence="8" id="KW-0325">Glycoprotein</keyword>
<keyword evidence="7" id="KW-0675">Receptor</keyword>
<evidence type="ECO:0000256" key="2">
    <source>
        <dbReference type="ARBA" id="ARBA00022475"/>
    </source>
</evidence>
<feature type="domain" description="G-protein coupled receptors family 3 profile" evidence="13">
    <location>
        <begin position="544"/>
        <end position="805"/>
    </location>
</feature>
<dbReference type="Pfam" id="PF00003">
    <property type="entry name" value="7tm_3"/>
    <property type="match status" value="1"/>
</dbReference>
<feature type="transmembrane region" description="Helical" evidence="11">
    <location>
        <begin position="543"/>
        <end position="567"/>
    </location>
</feature>
<keyword evidence="5" id="KW-0297">G-protein coupled receptor</keyword>
<dbReference type="CDD" id="cd13953">
    <property type="entry name" value="7tm_classC_mGluR-like"/>
    <property type="match status" value="1"/>
</dbReference>